<dbReference type="GO" id="GO:0030552">
    <property type="term" value="F:cAMP binding"/>
    <property type="evidence" value="ECO:0007669"/>
    <property type="project" value="TreeGrafter"/>
</dbReference>
<dbReference type="EMBL" id="HBHW01003957">
    <property type="protein sequence ID" value="CAE0034914.1"/>
    <property type="molecule type" value="Transcribed_RNA"/>
</dbReference>
<dbReference type="SUPFAM" id="SSF47473">
    <property type="entry name" value="EF-hand"/>
    <property type="match status" value="1"/>
</dbReference>
<dbReference type="PROSITE" id="PS00889">
    <property type="entry name" value="CNMP_BINDING_2"/>
    <property type="match status" value="1"/>
</dbReference>
<dbReference type="EMBL" id="HBHW01003955">
    <property type="protein sequence ID" value="CAE0034912.1"/>
    <property type="molecule type" value="Transcribed_RNA"/>
</dbReference>
<dbReference type="GO" id="GO:0005509">
    <property type="term" value="F:calcium ion binding"/>
    <property type="evidence" value="ECO:0007669"/>
    <property type="project" value="InterPro"/>
</dbReference>
<dbReference type="SUPFAM" id="SSF51206">
    <property type="entry name" value="cAMP-binding domain-like"/>
    <property type="match status" value="2"/>
</dbReference>
<evidence type="ECO:0000256" key="2">
    <source>
        <dbReference type="SAM" id="Coils"/>
    </source>
</evidence>
<dbReference type="InterPro" id="IPR014710">
    <property type="entry name" value="RmlC-like_jellyroll"/>
</dbReference>
<dbReference type="CDD" id="cd00038">
    <property type="entry name" value="CAP_ED"/>
    <property type="match status" value="2"/>
</dbReference>
<dbReference type="SUPFAM" id="SSF54001">
    <property type="entry name" value="Cysteine proteinases"/>
    <property type="match status" value="1"/>
</dbReference>
<dbReference type="SMART" id="SM00100">
    <property type="entry name" value="cNMP"/>
    <property type="match status" value="2"/>
</dbReference>
<dbReference type="GO" id="GO:0034236">
    <property type="term" value="F:protein kinase A catalytic subunit binding"/>
    <property type="evidence" value="ECO:0007669"/>
    <property type="project" value="TreeGrafter"/>
</dbReference>
<dbReference type="InterPro" id="IPR018247">
    <property type="entry name" value="EF_Hand_1_Ca_BS"/>
</dbReference>
<dbReference type="InterPro" id="IPR011992">
    <property type="entry name" value="EF-hand-dom_pair"/>
</dbReference>
<proteinExistence type="predicted"/>
<dbReference type="PANTHER" id="PTHR11635:SF152">
    <property type="entry name" value="CAMP-DEPENDENT PROTEIN KINASE TYPE I REGULATORY SUBUNIT-RELATED"/>
    <property type="match status" value="1"/>
</dbReference>
<dbReference type="Gene3D" id="1.10.238.10">
    <property type="entry name" value="EF-hand"/>
    <property type="match status" value="1"/>
</dbReference>
<feature type="domain" description="Cyclic nucleotide-binding" evidence="4">
    <location>
        <begin position="320"/>
        <end position="421"/>
    </location>
</feature>
<evidence type="ECO:0000256" key="1">
    <source>
        <dbReference type="ARBA" id="ARBA00022837"/>
    </source>
</evidence>
<sequence>MEKGTEEESERGKPAEVQLPKSVDSGDIVLFNRRCTSMPPYGAAICIVAKFFSNSKWDHVGIVVRDPDSKQLFFLEADLGGVKLRKLSDRVTKSNSHDIAVRRLSAMRTDEFRRQLWNFAQQMTGRPYETGSGLLQAAQAVFDPLTKQERERLHALLIEKKEQLTDIQRELDNAVLTTYQRRVLLAERTRVTRNVEILSARLNEVIESERPVSTKRMRREDDLARVFCSELVAASYQRLKLLEPYPRADSYTPRDFCSDPAASLKLLDRNRLSRELYLRRDGKIVSDNSDGSRKNVETGQTPSKESLNVLRKVLKRSPIAYEIPDLYKRLEFLKSFRSVVVDPGDVIFEQGEYGNQLYILESGAVDRFISKDNGPPILVSSLGPHTSFGMTAFMYPTPRTSTTRATERSVLWTVDRPTFENYRDEREASQILSSAEQRQLRKTLEEHFLFRSLDRIGPSELNLFFKLKFRAGEEIFHQGDAHDNFYILSTGECERHISHPKSKGSSDDRQSEGSGSLAKTIFPGESFGELGLMYNSRRSATIRARTDVECWAINAEGFHRLHLGGGARYLQAVFQKNASVKLDGKLYATPKDFLKFANVDTFPEEDRERLSRLLISLVTSNRKADESDNGKVLIDFWEFVRFDIVLNQPNAEAEFGFRLADRNNSGFIDAEELMSLLNEYKDIDEEAGKMLSSFQFLSNLFGRDGSHAISYKEYCKLPLGSILPGQFRRVRLRSCFETCGGPLEILPSLPYSCLVCLPSPLFAGRARQLAPRRPWWRSACPFSLAPLSYLLGS</sequence>
<dbReference type="InterPro" id="IPR018488">
    <property type="entry name" value="cNMP-bd_CS"/>
</dbReference>
<dbReference type="PANTHER" id="PTHR11635">
    <property type="entry name" value="CAMP-DEPENDENT PROTEIN KINASE REGULATORY CHAIN"/>
    <property type="match status" value="1"/>
</dbReference>
<reference evidence="8" key="1">
    <citation type="submission" date="2021-01" db="EMBL/GenBank/DDBJ databases">
        <authorList>
            <person name="Corre E."/>
            <person name="Pelletier E."/>
            <person name="Niang G."/>
            <person name="Scheremetjew M."/>
            <person name="Finn R."/>
            <person name="Kale V."/>
            <person name="Holt S."/>
            <person name="Cochrane G."/>
            <person name="Meng A."/>
            <person name="Brown T."/>
            <person name="Cohen L."/>
        </authorList>
    </citation>
    <scope>NUCLEOTIDE SEQUENCE</scope>
    <source>
        <strain evidence="8">CCMP 769</strain>
    </source>
</reference>
<name>A0A7S2ZBK1_9RHOD</name>
<dbReference type="Gene3D" id="3.90.1720.10">
    <property type="entry name" value="endopeptidase domain like (from Nostoc punctiforme)"/>
    <property type="match status" value="1"/>
</dbReference>
<dbReference type="Pfam" id="PF00027">
    <property type="entry name" value="cNMP_binding"/>
    <property type="match status" value="2"/>
</dbReference>
<evidence type="ECO:0000313" key="9">
    <source>
        <dbReference type="EMBL" id="CAE0034914.1"/>
    </source>
</evidence>
<dbReference type="CDD" id="cd00051">
    <property type="entry name" value="EFh"/>
    <property type="match status" value="1"/>
</dbReference>
<dbReference type="InterPro" id="IPR050503">
    <property type="entry name" value="cAMP-dep_PK_reg_su-like"/>
</dbReference>
<feature type="coiled-coil region" evidence="2">
    <location>
        <begin position="150"/>
        <end position="177"/>
    </location>
</feature>
<dbReference type="Pfam" id="PF05708">
    <property type="entry name" value="Peptidase_C92"/>
    <property type="match status" value="1"/>
</dbReference>
<evidence type="ECO:0000259" key="5">
    <source>
        <dbReference type="PROSITE" id="PS50222"/>
    </source>
</evidence>
<dbReference type="GO" id="GO:0004862">
    <property type="term" value="F:cAMP-dependent protein kinase inhibitor activity"/>
    <property type="evidence" value="ECO:0007669"/>
    <property type="project" value="TreeGrafter"/>
</dbReference>
<accession>A0A7S2ZBK1</accession>
<dbReference type="GO" id="GO:0005952">
    <property type="term" value="C:cAMP-dependent protein kinase complex"/>
    <property type="evidence" value="ECO:0007669"/>
    <property type="project" value="InterPro"/>
</dbReference>
<organism evidence="8">
    <name type="scientific">Rhodosorus marinus</name>
    <dbReference type="NCBI Taxonomy" id="101924"/>
    <lineage>
        <taxon>Eukaryota</taxon>
        <taxon>Rhodophyta</taxon>
        <taxon>Stylonematophyceae</taxon>
        <taxon>Stylonematales</taxon>
        <taxon>Stylonemataceae</taxon>
        <taxon>Rhodosorus</taxon>
    </lineage>
</organism>
<dbReference type="InterPro" id="IPR024453">
    <property type="entry name" value="Peptidase_C92"/>
</dbReference>
<feature type="region of interest" description="Disordered" evidence="3">
    <location>
        <begin position="497"/>
        <end position="517"/>
    </location>
</feature>
<feature type="domain" description="Cyclic nucleotide-binding" evidence="4">
    <location>
        <begin position="440"/>
        <end position="561"/>
    </location>
</feature>
<dbReference type="PROSITE" id="PS50222">
    <property type="entry name" value="EF_HAND_2"/>
    <property type="match status" value="1"/>
</dbReference>
<evidence type="ECO:0000313" key="8">
    <source>
        <dbReference type="EMBL" id="CAE0034912.1"/>
    </source>
</evidence>
<gene>
    <name evidence="6" type="ORF">RMAR00112_LOCUS2855</name>
    <name evidence="7" type="ORF">RMAR00112_LOCUS2856</name>
    <name evidence="8" type="ORF">RMAR00112_LOCUS2858</name>
    <name evidence="9" type="ORF">RMAR00112_LOCUS2860</name>
</gene>
<evidence type="ECO:0000259" key="4">
    <source>
        <dbReference type="PROSITE" id="PS50042"/>
    </source>
</evidence>
<dbReference type="InterPro" id="IPR002048">
    <property type="entry name" value="EF_hand_dom"/>
</dbReference>
<dbReference type="InterPro" id="IPR000595">
    <property type="entry name" value="cNMP-bd_dom"/>
</dbReference>
<dbReference type="GO" id="GO:0005829">
    <property type="term" value="C:cytosol"/>
    <property type="evidence" value="ECO:0007669"/>
    <property type="project" value="TreeGrafter"/>
</dbReference>
<dbReference type="Pfam" id="PF13499">
    <property type="entry name" value="EF-hand_7"/>
    <property type="match status" value="1"/>
</dbReference>
<dbReference type="InterPro" id="IPR018490">
    <property type="entry name" value="cNMP-bd_dom_sf"/>
</dbReference>
<dbReference type="EMBL" id="HBHW01003953">
    <property type="protein sequence ID" value="CAE0034910.1"/>
    <property type="molecule type" value="Transcribed_RNA"/>
</dbReference>
<dbReference type="PROSITE" id="PS50042">
    <property type="entry name" value="CNMP_BINDING_3"/>
    <property type="match status" value="2"/>
</dbReference>
<keyword evidence="2" id="KW-0175">Coiled coil</keyword>
<feature type="domain" description="EF-hand" evidence="5">
    <location>
        <begin position="648"/>
        <end position="683"/>
    </location>
</feature>
<evidence type="ECO:0000313" key="7">
    <source>
        <dbReference type="EMBL" id="CAE0034910.1"/>
    </source>
</evidence>
<evidence type="ECO:0000313" key="6">
    <source>
        <dbReference type="EMBL" id="CAE0034909.1"/>
    </source>
</evidence>
<dbReference type="Gene3D" id="2.60.120.10">
    <property type="entry name" value="Jelly Rolls"/>
    <property type="match status" value="2"/>
</dbReference>
<dbReference type="EMBL" id="HBHW01003952">
    <property type="protein sequence ID" value="CAE0034909.1"/>
    <property type="molecule type" value="Transcribed_RNA"/>
</dbReference>
<protein>
    <submittedName>
        <fullName evidence="8">Uncharacterized protein</fullName>
    </submittedName>
</protein>
<evidence type="ECO:0000256" key="3">
    <source>
        <dbReference type="SAM" id="MobiDB-lite"/>
    </source>
</evidence>
<dbReference type="AlphaFoldDB" id="A0A7S2ZBK1"/>
<dbReference type="InterPro" id="IPR038765">
    <property type="entry name" value="Papain-like_cys_pep_sf"/>
</dbReference>
<dbReference type="PROSITE" id="PS00018">
    <property type="entry name" value="EF_HAND_1"/>
    <property type="match status" value="1"/>
</dbReference>
<keyword evidence="1" id="KW-0106">Calcium</keyword>
<dbReference type="PRINTS" id="PR00103">
    <property type="entry name" value="CAMPKINASE"/>
</dbReference>